<dbReference type="GO" id="GO:0008270">
    <property type="term" value="F:zinc ion binding"/>
    <property type="evidence" value="ECO:0007669"/>
    <property type="project" value="UniProtKB-UniRule"/>
</dbReference>
<dbReference type="Gene3D" id="1.10.132.30">
    <property type="match status" value="1"/>
</dbReference>
<dbReference type="NCBIfam" id="TIGR02388">
    <property type="entry name" value="rpoC2_cyan"/>
    <property type="match status" value="2"/>
</dbReference>
<dbReference type="Gene3D" id="1.10.150.390">
    <property type="match status" value="1"/>
</dbReference>
<dbReference type="Pfam" id="PF04998">
    <property type="entry name" value="RNA_pol_Rpb1_5"/>
    <property type="match status" value="2"/>
</dbReference>
<evidence type="ECO:0000259" key="11">
    <source>
        <dbReference type="Pfam" id="PF04983"/>
    </source>
</evidence>
<dbReference type="GO" id="GO:0003677">
    <property type="term" value="F:DNA binding"/>
    <property type="evidence" value="ECO:0007669"/>
    <property type="project" value="UniProtKB-UniRule"/>
</dbReference>
<feature type="binding site" evidence="9">
    <location>
        <position position="218"/>
    </location>
    <ligand>
        <name>Zn(2+)</name>
        <dbReference type="ChEBI" id="CHEBI:29105"/>
    </ligand>
</feature>
<proteinExistence type="inferred from homology"/>
<evidence type="ECO:0000256" key="2">
    <source>
        <dbReference type="ARBA" id="ARBA00022478"/>
    </source>
</evidence>
<dbReference type="InterPro" id="IPR007066">
    <property type="entry name" value="RNA_pol_Rpb1_3"/>
</dbReference>
<comment type="subunit">
    <text evidence="8 9">In cyanobacteria the RNAP catalytic core is composed of 2 alpha, 1 beta, 1 beta', 1 gamma and 1 omega subunit. When a sigma factor is associated with the core the holoenzyme is formed, which can initiate transcription.</text>
</comment>
<evidence type="ECO:0000256" key="6">
    <source>
        <dbReference type="ARBA" id="ARBA00022833"/>
    </source>
</evidence>
<dbReference type="GO" id="GO:0000428">
    <property type="term" value="C:DNA-directed RNA polymerase complex"/>
    <property type="evidence" value="ECO:0007669"/>
    <property type="project" value="UniProtKB-KW"/>
</dbReference>
<comment type="caution">
    <text evidence="14">The sequence shown here is derived from an EMBL/GenBank/DDBJ whole genome shotgun (WGS) entry which is preliminary data.</text>
</comment>
<dbReference type="CDD" id="cd02655">
    <property type="entry name" value="RNAP_beta'_C"/>
    <property type="match status" value="1"/>
</dbReference>
<feature type="domain" description="RNA polymerase Rpb1" evidence="11">
    <location>
        <begin position="6"/>
        <end position="60"/>
    </location>
</feature>
<feature type="domain" description="RNA polymerase Rpb1" evidence="13">
    <location>
        <begin position="89"/>
        <end position="167"/>
    </location>
</feature>
<reference evidence="14" key="1">
    <citation type="submission" date="2019-10" db="EMBL/GenBank/DDBJ databases">
        <authorList>
            <consortium name="Genoscope - CEA"/>
            <person name="William W."/>
        </authorList>
    </citation>
    <scope>NUCLEOTIDE SEQUENCE [LARGE SCALE GENOMIC DNA]</scope>
    <source>
        <strain evidence="14">BBR_PRJEB10994</strain>
    </source>
</reference>
<accession>A0A7Z9E012</accession>
<dbReference type="InterPro" id="IPR042102">
    <property type="entry name" value="RNA_pol_Rpb1_3_sf"/>
</dbReference>
<comment type="similarity">
    <text evidence="9">Belongs to the RNA polymerase beta' chain family. RpoC2 subfamily.</text>
</comment>
<keyword evidence="5 9" id="KW-0479">Metal-binding</keyword>
<dbReference type="Pfam" id="PF05000">
    <property type="entry name" value="RNA_pol_Rpb1_4"/>
    <property type="match status" value="1"/>
</dbReference>
<sequence length="1499" mass="164070">MANKKIFRNQVIDKGQLKKIMSWAFMNYGTARTAQIADELKELGFTYATKAGVSISVDDLQIPPSKKALLEEAEEEIRNTERRYIKGEITEVERFQKVIDTWNGTSEALKDRVVENFKASNPLNSVYMMAFSGARGNISQVRQLVGMRGLMADPQGEIIDLPIKTNFREGLTVTEYIISSYGARKGLVDTALRTADSGYLTRRLVDVSQDVILREIDCGTSKGIWTRSMTDGERVLIPIKDRLMGRVLGEDVRHPQTGEIVTYQSEQAVKNHSVSEELALAIQEAGVEEVLLRSPLTCEANRSVCQHCYGWSLAHGHNVNLGEAVGIIAAQSIGEPGTQLTMRTFHTGGVFTAEAAGMIRAGIDGVVKFSKSLRVRPFRTRHGDDAFIVENTGQIIVEGGGKNTEKHSIAQGTTIIVQEGQRVKANEILAEIAAGGRTARKTTEKATKDVATDLAGEVKFADVVPEEKTDRQGNMTRIAQRGGLIWVLGGEVYNLPPAAEPLVKNGDTVTPGSVLAQTKLVSEHGGLVRIREQFAEGELPREIEIITASVLLDQALVRLIQMQGREQHIIETNSNHRFMLKVSPGSKVENHDVIAELMDDSYRTKTGGIIKYAGVEVAKRGKGKQGYEVTQGGTLLWIPEECHEVNKDISLLLTEDGQYVEAGMEVVKDIFCQSNGVIEVTQKNDILREIVIKPGELHLVDDPEMVMAIDGQIVNPGQEVIPGIISDNLRYVEYVETPEGPALLLRPVVEFSVPENPTVPSQESLNESIALRAVQRLTYKDGERVRSVEGVELLRTQLVISIGTEAPQLAADIELLPDETDPDVMKLQLVILESLVIRRDVIADATQGSTRTRLLVKDGDEIEKGAVVTRTEIMCKEDGIIQGIRSGSEILRRCLVVRENDEVNLEVTTIPLVNEGDLLVEGQLIANGVTATQSGQVIHVSSHVKLDSDWKKKLDKVIDFLGDLLANVIIAKLGATAITALPVPTLVSTVTPTIIGALPDVFKNEYIERSISVAVEAIVSIMSKIGIASLSGYSKSSLKEKVIIPALQQVAQSIAFVLGVHGYHSLIEIILEINKTVDNASSGKLNVTDLSTIVPNLATLLAAFVTGKWTKPITIKLRLGRPYRVSPGAILHVKDGDLVQRGDNLVLLVFERAKTGDIIQGLPRIEELLEARKPKEACVLARRPGTAQVTMDDDVTELRVIENDGTVTDYPLGSGQSPIVSDGHKVEAGQTLTDGPSNPHEILEVFYDHYLEQGEGMYDAALGSFRQCQAFLVNEVQSVYQSQGIDISDKHIEVIVRQMTSKVRIDDGGDTTMLPGELVELRQVEQVNDAMSITGSAPAKYTPVLLGITKASLNTDSFISAASFQETTRVLTEAAIEGKSDWLRGLKENVIIGRLIPAGTGFNAYEESGNADYGFDNGTLYLDEEDEDELRDVVLDDKTARVYNSFERELPPEPKAAPSSLGKGSKVLFEDSEDDPLLSAILDDELIDDEYEDDEDEDE</sequence>
<dbReference type="InterPro" id="IPR007083">
    <property type="entry name" value="RNA_pol_Rpb1_4"/>
</dbReference>
<evidence type="ECO:0000313" key="15">
    <source>
        <dbReference type="Proteomes" id="UP000182190"/>
    </source>
</evidence>
<dbReference type="PANTHER" id="PTHR19376:SF68">
    <property type="entry name" value="DNA-DIRECTED RNA POLYMERASE SUBUNIT BETA"/>
    <property type="match status" value="1"/>
</dbReference>
<evidence type="ECO:0000259" key="13">
    <source>
        <dbReference type="Pfam" id="PF05000"/>
    </source>
</evidence>
<evidence type="ECO:0000256" key="3">
    <source>
        <dbReference type="ARBA" id="ARBA00022679"/>
    </source>
</evidence>
<dbReference type="GO" id="GO:0006351">
    <property type="term" value="P:DNA-templated transcription"/>
    <property type="evidence" value="ECO:0007669"/>
    <property type="project" value="UniProtKB-UniRule"/>
</dbReference>
<keyword evidence="2 9" id="KW-0240">DNA-directed RNA polymerase</keyword>
<feature type="region of interest" description="Disordered" evidence="10">
    <location>
        <begin position="1448"/>
        <end position="1499"/>
    </location>
</feature>
<dbReference type="Gene3D" id="1.10.274.100">
    <property type="entry name" value="RNA polymerase Rpb1, domain 3"/>
    <property type="match status" value="1"/>
</dbReference>
<protein>
    <recommendedName>
        <fullName evidence="9">DNA-directed RNA polymerase subunit beta'</fullName>
        <shortName evidence="9">RNAP subunit beta'</shortName>
        <ecNumber evidence="9">2.7.7.6</ecNumber>
    </recommendedName>
    <alternativeName>
        <fullName evidence="9">RNA polymerase subunit beta'</fullName>
    </alternativeName>
    <alternativeName>
        <fullName evidence="9">Transcriptase subunit beta'</fullName>
    </alternativeName>
</protein>
<evidence type="ECO:0000256" key="1">
    <source>
        <dbReference type="ARBA" id="ARBA00004026"/>
    </source>
</evidence>
<evidence type="ECO:0000256" key="10">
    <source>
        <dbReference type="SAM" id="MobiDB-lite"/>
    </source>
</evidence>
<dbReference type="FunFam" id="1.10.150.390:FF:000002">
    <property type="entry name" value="DNA-directed RNA polymerase subunit beta"/>
    <property type="match status" value="1"/>
</dbReference>
<dbReference type="InterPro" id="IPR038120">
    <property type="entry name" value="Rpb1_funnel_sf"/>
</dbReference>
<evidence type="ECO:0000256" key="7">
    <source>
        <dbReference type="ARBA" id="ARBA00023163"/>
    </source>
</evidence>
<evidence type="ECO:0000313" key="14">
    <source>
        <dbReference type="EMBL" id="VXD18582.1"/>
    </source>
</evidence>
<evidence type="ECO:0000256" key="4">
    <source>
        <dbReference type="ARBA" id="ARBA00022695"/>
    </source>
</evidence>
<dbReference type="InterPro" id="IPR045867">
    <property type="entry name" value="DNA-dir_RpoC_beta_prime"/>
</dbReference>
<feature type="binding site" evidence="9">
    <location>
        <position position="305"/>
    </location>
    <ligand>
        <name>Zn(2+)</name>
        <dbReference type="ChEBI" id="CHEBI:29105"/>
    </ligand>
</feature>
<feature type="binding site" evidence="9">
    <location>
        <position position="298"/>
    </location>
    <ligand>
        <name>Zn(2+)</name>
        <dbReference type="ChEBI" id="CHEBI:29105"/>
    </ligand>
</feature>
<dbReference type="InterPro" id="IPR007081">
    <property type="entry name" value="RNA_pol_Rpb1_5"/>
</dbReference>
<comment type="function">
    <text evidence="1 9">DNA-dependent RNA polymerase catalyzes the transcription of DNA into RNA using the four ribonucleoside triphosphates as substrates.</text>
</comment>
<dbReference type="HAMAP" id="MF_01324">
    <property type="entry name" value="RNApol_bact_RpoC2"/>
    <property type="match status" value="1"/>
</dbReference>
<feature type="domain" description="RNA polymerase Rpb1" evidence="12">
    <location>
        <begin position="1265"/>
        <end position="1354"/>
    </location>
</feature>
<dbReference type="Gene3D" id="2.40.50.100">
    <property type="match status" value="3"/>
</dbReference>
<dbReference type="InterPro" id="IPR012756">
    <property type="entry name" value="DNA-dir_RpoC2_beta_pp"/>
</dbReference>
<evidence type="ECO:0000256" key="8">
    <source>
        <dbReference type="ARBA" id="ARBA00025825"/>
    </source>
</evidence>
<evidence type="ECO:0000256" key="9">
    <source>
        <dbReference type="HAMAP-Rule" id="MF_01324"/>
    </source>
</evidence>
<dbReference type="GO" id="GO:0016787">
    <property type="term" value="F:hydrolase activity"/>
    <property type="evidence" value="ECO:0007669"/>
    <property type="project" value="UniProtKB-KW"/>
</dbReference>
<keyword evidence="15" id="KW-1185">Reference proteome</keyword>
<dbReference type="EMBL" id="CZCS02000180">
    <property type="protein sequence ID" value="VXD18582.1"/>
    <property type="molecule type" value="Genomic_DNA"/>
</dbReference>
<keyword evidence="3 9" id="KW-0808">Transferase</keyword>
<keyword evidence="6 9" id="KW-0862">Zinc</keyword>
<comment type="cofactor">
    <cofactor evidence="9">
        <name>Zn(2+)</name>
        <dbReference type="ChEBI" id="CHEBI:29105"/>
    </cofactor>
    <text evidence="9">Binds 1 Zn(2+) ion per subunit.</text>
</comment>
<dbReference type="RefSeq" id="WP_083617831.1">
    <property type="nucleotide sequence ID" value="NZ_LR735002.1"/>
</dbReference>
<dbReference type="Pfam" id="PF04983">
    <property type="entry name" value="RNA_pol_Rpb1_3"/>
    <property type="match status" value="1"/>
</dbReference>
<dbReference type="Proteomes" id="UP000182190">
    <property type="component" value="Unassembled WGS sequence"/>
</dbReference>
<keyword evidence="4 9" id="KW-0548">Nucleotidyltransferase</keyword>
<gene>
    <name evidence="9" type="primary">rpoC2</name>
    <name evidence="14" type="ORF">PL9631_400046</name>
</gene>
<keyword evidence="7 9" id="KW-0804">Transcription</keyword>
<dbReference type="PANTHER" id="PTHR19376">
    <property type="entry name" value="DNA-DIRECTED RNA POLYMERASE"/>
    <property type="match status" value="1"/>
</dbReference>
<feature type="compositionally biased region" description="Acidic residues" evidence="10">
    <location>
        <begin position="1470"/>
        <end position="1499"/>
    </location>
</feature>
<evidence type="ECO:0000256" key="5">
    <source>
        <dbReference type="ARBA" id="ARBA00022723"/>
    </source>
</evidence>
<dbReference type="GO" id="GO:0003899">
    <property type="term" value="F:DNA-directed RNA polymerase activity"/>
    <property type="evidence" value="ECO:0007669"/>
    <property type="project" value="UniProtKB-UniRule"/>
</dbReference>
<feature type="domain" description="RNA polymerase Rpb1" evidence="12">
    <location>
        <begin position="170"/>
        <end position="628"/>
    </location>
</feature>
<comment type="catalytic activity">
    <reaction evidence="9">
        <text>RNA(n) + a ribonucleoside 5'-triphosphate = RNA(n+1) + diphosphate</text>
        <dbReference type="Rhea" id="RHEA:21248"/>
        <dbReference type="Rhea" id="RHEA-COMP:14527"/>
        <dbReference type="Rhea" id="RHEA-COMP:17342"/>
        <dbReference type="ChEBI" id="CHEBI:33019"/>
        <dbReference type="ChEBI" id="CHEBI:61557"/>
        <dbReference type="ChEBI" id="CHEBI:140395"/>
        <dbReference type="EC" id="2.7.7.6"/>
    </reaction>
</comment>
<dbReference type="EC" id="2.7.7.6" evidence="9"/>
<name>A0A7Z9E012_9CYAN</name>
<keyword evidence="14" id="KW-0378">Hydrolase</keyword>
<evidence type="ECO:0000259" key="12">
    <source>
        <dbReference type="Pfam" id="PF04998"/>
    </source>
</evidence>
<dbReference type="SUPFAM" id="SSF64484">
    <property type="entry name" value="beta and beta-prime subunits of DNA dependent RNA-polymerase"/>
    <property type="match status" value="1"/>
</dbReference>
<organism evidence="14 15">
    <name type="scientific">Planktothrix paucivesiculata PCC 9631</name>
    <dbReference type="NCBI Taxonomy" id="671071"/>
    <lineage>
        <taxon>Bacteria</taxon>
        <taxon>Bacillati</taxon>
        <taxon>Cyanobacteriota</taxon>
        <taxon>Cyanophyceae</taxon>
        <taxon>Oscillatoriophycideae</taxon>
        <taxon>Oscillatoriales</taxon>
        <taxon>Microcoleaceae</taxon>
        <taxon>Planktothrix</taxon>
    </lineage>
</organism>
<feature type="binding site" evidence="9">
    <location>
        <position position="308"/>
    </location>
    <ligand>
        <name>Zn(2+)</name>
        <dbReference type="ChEBI" id="CHEBI:29105"/>
    </ligand>
</feature>
<dbReference type="Gene3D" id="1.10.1790.20">
    <property type="match status" value="1"/>
</dbReference>